<dbReference type="InterPro" id="IPR019410">
    <property type="entry name" value="Methyltransf_16"/>
</dbReference>
<dbReference type="EMBL" id="JAADYS010000991">
    <property type="protein sequence ID" value="KAF4465701.1"/>
    <property type="molecule type" value="Genomic_DNA"/>
</dbReference>
<dbReference type="GO" id="GO:0032259">
    <property type="term" value="P:methylation"/>
    <property type="evidence" value="ECO:0007669"/>
    <property type="project" value="UniProtKB-KW"/>
</dbReference>
<dbReference type="PANTHER" id="PTHR14614">
    <property type="entry name" value="HEPATOCELLULAR CARCINOMA-ASSOCIATED ANTIGEN"/>
    <property type="match status" value="1"/>
</dbReference>
<keyword evidence="2" id="KW-1185">Reference proteome</keyword>
<dbReference type="GO" id="GO:0008757">
    <property type="term" value="F:S-adenosylmethionine-dependent methyltransferase activity"/>
    <property type="evidence" value="ECO:0007669"/>
    <property type="project" value="UniProtKB-ARBA"/>
</dbReference>
<evidence type="ECO:0000313" key="2">
    <source>
        <dbReference type="Proteomes" id="UP000554235"/>
    </source>
</evidence>
<proteinExistence type="predicted"/>
<dbReference type="AlphaFoldDB" id="A0A8H4LBA7"/>
<dbReference type="Gene3D" id="3.40.50.150">
    <property type="entry name" value="Vaccinia Virus protein VP39"/>
    <property type="match status" value="1"/>
</dbReference>
<keyword evidence="1" id="KW-0489">Methyltransferase</keyword>
<keyword evidence="1" id="KW-0808">Transferase</keyword>
<reference evidence="1 2" key="1">
    <citation type="submission" date="2020-01" db="EMBL/GenBank/DDBJ databases">
        <title>Identification and distribution of gene clusters putatively required for synthesis of sphingolipid metabolism inhibitors in phylogenetically diverse species of the filamentous fungus Fusarium.</title>
        <authorList>
            <person name="Kim H.-S."/>
            <person name="Busman M."/>
            <person name="Brown D.W."/>
            <person name="Divon H."/>
            <person name="Uhlig S."/>
            <person name="Proctor R.H."/>
        </authorList>
    </citation>
    <scope>NUCLEOTIDE SEQUENCE [LARGE SCALE GENOMIC DNA]</scope>
    <source>
        <strain evidence="1 2">NRRL 20459</strain>
    </source>
</reference>
<accession>A0A8H4LBA7</accession>
<dbReference type="OrthoDB" id="433955at2759"/>
<comment type="caution">
    <text evidence="1">The sequence shown here is derived from an EMBL/GenBank/DDBJ whole genome shotgun (WGS) entry which is preliminary data.</text>
</comment>
<protein>
    <submittedName>
        <fullName evidence="1">SAM-dependent methyltransferase</fullName>
    </submittedName>
</protein>
<gene>
    <name evidence="1" type="ORF">FALBO_7430</name>
</gene>
<name>A0A8H4LBA7_9HYPO</name>
<dbReference type="Pfam" id="PF10294">
    <property type="entry name" value="Methyltransf_16"/>
    <property type="match status" value="1"/>
</dbReference>
<dbReference type="PANTHER" id="PTHR14614:SF147">
    <property type="entry name" value="S-ADENOSYLMETHIONINE-DEPENDENT METHYLTRANSFERASE OF THE SEVEN BETA-STRAND FAMILY"/>
    <property type="match status" value="1"/>
</dbReference>
<sequence>MSASRTLQPPSSSLPPLFTLTKLGETQVFDALHHLAAIYCPISFPFSQELSLGVKHHVAQLNVDSGYTSGNEDDDTDNPKQTPASIRADAFEKSFTERWLTGFISRVESLPIFTSEEASQRALDQAAYIFESLFTALEEDDENSEFLRDFSFDTIIPGRDKTSIKVQLNDGLAGMTDNDPDDVGLQGWGASLVFSDLMCKEPERFGLTTLSSAQTRIVELGAGTGLVSLVLGKLLPSLGINSKIIATDYHPAVLDNLRSNIAINYRDSSPVEAFPLDWANPSQEHPFDVPATMLFATDVVYGPEHARWLRDCATQLLSEDGTFWMLITVRVNGKFATICDTVEAAFTASDRPRGRSGRRLKILEREKLDKRSGVGRGDESGYDLFRIGWS</sequence>
<dbReference type="InterPro" id="IPR029063">
    <property type="entry name" value="SAM-dependent_MTases_sf"/>
</dbReference>
<dbReference type="SUPFAM" id="SSF53335">
    <property type="entry name" value="S-adenosyl-L-methionine-dependent methyltransferases"/>
    <property type="match status" value="1"/>
</dbReference>
<dbReference type="Proteomes" id="UP000554235">
    <property type="component" value="Unassembled WGS sequence"/>
</dbReference>
<organism evidence="1 2">
    <name type="scientific">Fusarium albosuccineum</name>
    <dbReference type="NCBI Taxonomy" id="1237068"/>
    <lineage>
        <taxon>Eukaryota</taxon>
        <taxon>Fungi</taxon>
        <taxon>Dikarya</taxon>
        <taxon>Ascomycota</taxon>
        <taxon>Pezizomycotina</taxon>
        <taxon>Sordariomycetes</taxon>
        <taxon>Hypocreomycetidae</taxon>
        <taxon>Hypocreales</taxon>
        <taxon>Nectriaceae</taxon>
        <taxon>Fusarium</taxon>
        <taxon>Fusarium decemcellulare species complex</taxon>
    </lineage>
</organism>
<evidence type="ECO:0000313" key="1">
    <source>
        <dbReference type="EMBL" id="KAF4465701.1"/>
    </source>
</evidence>
<dbReference type="CDD" id="cd02440">
    <property type="entry name" value="AdoMet_MTases"/>
    <property type="match status" value="1"/>
</dbReference>